<evidence type="ECO:0000313" key="4">
    <source>
        <dbReference type="EMBL" id="MCA2018951.1"/>
    </source>
</evidence>
<dbReference type="RefSeq" id="WP_225252226.1">
    <property type="nucleotide sequence ID" value="NZ_JAIWIU010000224.1"/>
</dbReference>
<evidence type="ECO:0000256" key="2">
    <source>
        <dbReference type="SAM" id="SignalP"/>
    </source>
</evidence>
<keyword evidence="5" id="KW-1185">Reference proteome</keyword>
<dbReference type="Proteomes" id="UP001199044">
    <property type="component" value="Unassembled WGS sequence"/>
</dbReference>
<name>A0ABS7YVN3_9VIBR</name>
<dbReference type="Gene3D" id="2.30.30.40">
    <property type="entry name" value="SH3 Domains"/>
    <property type="match status" value="1"/>
</dbReference>
<feature type="region of interest" description="Disordered" evidence="1">
    <location>
        <begin position="35"/>
        <end position="83"/>
    </location>
</feature>
<protein>
    <submittedName>
        <fullName evidence="4">SH3 domain-containing protein</fullName>
    </submittedName>
</protein>
<sequence>MRKSMLLVALTALLGSAAAQAETCPAGKVCAPKAAHQSASPKQPQAHKMPQAAATKENMVNSPKHVAKQPERATHKPKSHHAPGLYVVAAKKLNVRATPQLRSPIVGTLPRGEKVNVIEIDSGWAKIVYRGRVNWVSATYLHR</sequence>
<feature type="signal peptide" evidence="2">
    <location>
        <begin position="1"/>
        <end position="21"/>
    </location>
</feature>
<evidence type="ECO:0000256" key="1">
    <source>
        <dbReference type="SAM" id="MobiDB-lite"/>
    </source>
</evidence>
<dbReference type="Pfam" id="PF08239">
    <property type="entry name" value="SH3_3"/>
    <property type="match status" value="1"/>
</dbReference>
<gene>
    <name evidence="4" type="ORF">LDJ79_22755</name>
</gene>
<dbReference type="InterPro" id="IPR003646">
    <property type="entry name" value="SH3-like_bac-type"/>
</dbReference>
<feature type="chain" id="PRO_5045325212" evidence="2">
    <location>
        <begin position="22"/>
        <end position="143"/>
    </location>
</feature>
<proteinExistence type="predicted"/>
<dbReference type="PROSITE" id="PS51781">
    <property type="entry name" value="SH3B"/>
    <property type="match status" value="1"/>
</dbReference>
<evidence type="ECO:0000313" key="5">
    <source>
        <dbReference type="Proteomes" id="UP001199044"/>
    </source>
</evidence>
<keyword evidence="2" id="KW-0732">Signal</keyword>
<dbReference type="EMBL" id="JAIWIU010000224">
    <property type="protein sequence ID" value="MCA2018951.1"/>
    <property type="molecule type" value="Genomic_DNA"/>
</dbReference>
<feature type="domain" description="SH3b" evidence="3">
    <location>
        <begin position="82"/>
        <end position="143"/>
    </location>
</feature>
<evidence type="ECO:0000259" key="3">
    <source>
        <dbReference type="PROSITE" id="PS51781"/>
    </source>
</evidence>
<accession>A0ABS7YVN3</accession>
<dbReference type="SMART" id="SM00287">
    <property type="entry name" value="SH3b"/>
    <property type="match status" value="1"/>
</dbReference>
<reference evidence="5" key="1">
    <citation type="submission" date="2023-07" db="EMBL/GenBank/DDBJ databases">
        <title>Molecular identification of indigenous halophilic bacteria isolated from red sea cost, biodegradation of synthetic dyes and assessment of degraded metabolite toxicity.</title>
        <authorList>
            <person name="Chaieb K."/>
            <person name="Altayb H.N."/>
        </authorList>
    </citation>
    <scope>NUCLEOTIDE SEQUENCE [LARGE SCALE GENOMIC DNA]</scope>
    <source>
        <strain evidence="5">K20</strain>
    </source>
</reference>
<comment type="caution">
    <text evidence="4">The sequence shown here is derived from an EMBL/GenBank/DDBJ whole genome shotgun (WGS) entry which is preliminary data.</text>
</comment>
<organism evidence="4 5">
    <name type="scientific">Vibrio tritonius</name>
    <dbReference type="NCBI Taxonomy" id="1435069"/>
    <lineage>
        <taxon>Bacteria</taxon>
        <taxon>Pseudomonadati</taxon>
        <taxon>Pseudomonadota</taxon>
        <taxon>Gammaproteobacteria</taxon>
        <taxon>Vibrionales</taxon>
        <taxon>Vibrionaceae</taxon>
        <taxon>Vibrio</taxon>
    </lineage>
</organism>